<evidence type="ECO:0000313" key="2">
    <source>
        <dbReference type="Proteomes" id="UP001207930"/>
    </source>
</evidence>
<name>A0ABT3FW10_9BACT</name>
<comment type="caution">
    <text evidence="1">The sequence shown here is derived from an EMBL/GenBank/DDBJ whole genome shotgun (WGS) entry which is preliminary data.</text>
</comment>
<organism evidence="1 2">
    <name type="scientific">Luteolibacter flavescens</name>
    <dbReference type="NCBI Taxonomy" id="1859460"/>
    <lineage>
        <taxon>Bacteria</taxon>
        <taxon>Pseudomonadati</taxon>
        <taxon>Verrucomicrobiota</taxon>
        <taxon>Verrucomicrobiia</taxon>
        <taxon>Verrucomicrobiales</taxon>
        <taxon>Verrucomicrobiaceae</taxon>
        <taxon>Luteolibacter</taxon>
    </lineage>
</organism>
<gene>
    <name evidence="1" type="ORF">OKA04_23825</name>
</gene>
<dbReference type="EMBL" id="JAPDDS010000023">
    <property type="protein sequence ID" value="MCW1887788.1"/>
    <property type="molecule type" value="Genomic_DNA"/>
</dbReference>
<dbReference type="RefSeq" id="WP_264503744.1">
    <property type="nucleotide sequence ID" value="NZ_JAPDDS010000023.1"/>
</dbReference>
<keyword evidence="2" id="KW-1185">Reference proteome</keyword>
<protein>
    <recommendedName>
        <fullName evidence="3">Verru_Chthon cassette protein A</fullName>
    </recommendedName>
</protein>
<accession>A0ABT3FW10</accession>
<proteinExistence type="predicted"/>
<sequence>MVLLTVLAVGLLGLSSISLRASGNGQARSVAQSNARMALMLAIGELQTSMGPDQAVSARASSIDRGATEPNLVGAWHSWRWSPGPTSPDYSKKTDQFRGWLVSTADTKDALDASLPGSQLAEPVWLVNPDTVGQPQGTGVTGPALRASKVPVKTSDSELGTFAWAVMDESQKAPIQLPTTEPKDDAERIARRVAPIHARPQEIVATLDPVTLGNPEKIVSLDSVVVAAGKDKSRDVLSYQADWTPYSVGLLTNTVEGGLKTDLTTIFESSTVSPNVNDQATVYNRAEDGAPLWSYLRSHYQLNRRVTTSAAGTPKVALNSTDLANVPAGLRPGPTNSTERLLPVIAKLQIMFSMVSHYNHISDRVAFYNANGGNDKFGAPHLAYDPVITLYNPYDVALDLTKLRVRIWDPPVVFGMKKNGAWLRDDYASGNFHGLGRLQIANQFNPNARRYFSFLLTELRPNKMPGNRIVLQPGEVKVFSPWVEQDWTWGKETADQWKPRSFFDWEASSNFGNRDPRTGNSYGIETVPGWNPYAGLQVDHLSYSENRRPLNTLYDFENPARRGDGWLAIRLTDTFGVEARPGRTVTNVSQPDFVVDLLAGQKLDTANLENTSIDMLRTYRFRLGNVANEISSNPANPTIRRNYRVGQILQAPSDKEGGKAPFALLSMTAKTTKTSLDYAMPWLHNHPVVEGAEQTSTRVGNALDSYDLRFEEVSDFAVIDIDKDTGRGYYGAAPNFQNGVTNVPMFRVPLLPAASLGDLVPANLVSSSHLPRVTHALGNSRAHPLIPSNNVTRQSPTDTNGITIRAQYNMLDHSYLLNDALWDSTYFSTVANFSSNNLLSGVSRQSLLEEFLDGQRRLLNPRLIPVLTGDGSAKEKSEQLNGLGEEEFSKRIASVLAVQGPFNVNSDSVGAWKAMLSSMRDAELKGWSLSNMSPQDKTAFPRFGLPIAGDPEGTQSGGLGVVGSAVRWAGFRALDDQQIDTLAKNIVEEIRTRGMQDKAPSLSVGEFVNRRLGTSGGLHVLAGLLQTAIDKSKVNDKFHDEDSRDLSTISLPNPAVLTNIANAAARQGKSAEGAPSILTQGDLLMALAPVITVRGDTFRIRTYGESKAKDGTVEAKAWCEAIVQRMPEYLDASELPEVKTLDLKKEENQRFGRRFVVTSFRWLSPEEV</sequence>
<evidence type="ECO:0008006" key="3">
    <source>
        <dbReference type="Google" id="ProtNLM"/>
    </source>
</evidence>
<reference evidence="1 2" key="1">
    <citation type="submission" date="2022-10" db="EMBL/GenBank/DDBJ databases">
        <title>Luteolibacter flavescens strain MCCC 1K03193, whole genome shotgun sequencing project.</title>
        <authorList>
            <person name="Zhao G."/>
            <person name="Shen L."/>
        </authorList>
    </citation>
    <scope>NUCLEOTIDE SEQUENCE [LARGE SCALE GENOMIC DNA]</scope>
    <source>
        <strain evidence="1 2">MCCC 1K03193</strain>
    </source>
</reference>
<dbReference type="Proteomes" id="UP001207930">
    <property type="component" value="Unassembled WGS sequence"/>
</dbReference>
<evidence type="ECO:0000313" key="1">
    <source>
        <dbReference type="EMBL" id="MCW1887788.1"/>
    </source>
</evidence>